<accession>A0ACD3B9Z6</accession>
<reference evidence="1 2" key="1">
    <citation type="journal article" date="2019" name="Nat. Ecol. Evol.">
        <title>Megaphylogeny resolves global patterns of mushroom evolution.</title>
        <authorList>
            <person name="Varga T."/>
            <person name="Krizsan K."/>
            <person name="Foldi C."/>
            <person name="Dima B."/>
            <person name="Sanchez-Garcia M."/>
            <person name="Sanchez-Ramirez S."/>
            <person name="Szollosi G.J."/>
            <person name="Szarkandi J.G."/>
            <person name="Papp V."/>
            <person name="Albert L."/>
            <person name="Andreopoulos W."/>
            <person name="Angelini C."/>
            <person name="Antonin V."/>
            <person name="Barry K.W."/>
            <person name="Bougher N.L."/>
            <person name="Buchanan P."/>
            <person name="Buyck B."/>
            <person name="Bense V."/>
            <person name="Catcheside P."/>
            <person name="Chovatia M."/>
            <person name="Cooper J."/>
            <person name="Damon W."/>
            <person name="Desjardin D."/>
            <person name="Finy P."/>
            <person name="Geml J."/>
            <person name="Haridas S."/>
            <person name="Hughes K."/>
            <person name="Justo A."/>
            <person name="Karasinski D."/>
            <person name="Kautmanova I."/>
            <person name="Kiss B."/>
            <person name="Kocsube S."/>
            <person name="Kotiranta H."/>
            <person name="LaButti K.M."/>
            <person name="Lechner B.E."/>
            <person name="Liimatainen K."/>
            <person name="Lipzen A."/>
            <person name="Lukacs Z."/>
            <person name="Mihaltcheva S."/>
            <person name="Morgado L.N."/>
            <person name="Niskanen T."/>
            <person name="Noordeloos M.E."/>
            <person name="Ohm R.A."/>
            <person name="Ortiz-Santana B."/>
            <person name="Ovrebo C."/>
            <person name="Racz N."/>
            <person name="Riley R."/>
            <person name="Savchenko A."/>
            <person name="Shiryaev A."/>
            <person name="Soop K."/>
            <person name="Spirin V."/>
            <person name="Szebenyi C."/>
            <person name="Tomsovsky M."/>
            <person name="Tulloss R.E."/>
            <person name="Uehling J."/>
            <person name="Grigoriev I.V."/>
            <person name="Vagvolgyi C."/>
            <person name="Papp T."/>
            <person name="Martin F.M."/>
            <person name="Miettinen O."/>
            <person name="Hibbett D.S."/>
            <person name="Nagy L.G."/>
        </authorList>
    </citation>
    <scope>NUCLEOTIDE SEQUENCE [LARGE SCALE GENOMIC DNA]</scope>
    <source>
        <strain evidence="1 2">NL-1719</strain>
    </source>
</reference>
<gene>
    <name evidence="1" type="ORF">BDN72DRAFT_671136</name>
</gene>
<dbReference type="Proteomes" id="UP000308600">
    <property type="component" value="Unassembled WGS sequence"/>
</dbReference>
<proteinExistence type="predicted"/>
<evidence type="ECO:0000313" key="2">
    <source>
        <dbReference type="Proteomes" id="UP000308600"/>
    </source>
</evidence>
<dbReference type="EMBL" id="ML208267">
    <property type="protein sequence ID" value="TFK74661.1"/>
    <property type="molecule type" value="Genomic_DNA"/>
</dbReference>
<name>A0ACD3B9Z6_9AGAR</name>
<keyword evidence="2" id="KW-1185">Reference proteome</keyword>
<evidence type="ECO:0000313" key="1">
    <source>
        <dbReference type="EMBL" id="TFK74661.1"/>
    </source>
</evidence>
<sequence length="238" mass="25626">MAVCPHAIDAYLAPLERMFEKIEAKTEEHAYALAQALSGVAEQEKSNPSTVRNKSSSRRASISISRLGQFDDLPKNAQGMPTPKRISSIALQPLFYQAQVKSESVDSFASRTADRDDNEQHAEDHQHVTQMRSIAGKQSLTKTVGGLLPRRLSRSRSGILVSPPNVVIGVSVQESTAETSEEHEGATVHASGLLHRSSETNMNKTGNGSNGWLSKAKGLTQKITGRARSKSSAGYGAS</sequence>
<organism evidence="1 2">
    <name type="scientific">Pluteus cervinus</name>
    <dbReference type="NCBI Taxonomy" id="181527"/>
    <lineage>
        <taxon>Eukaryota</taxon>
        <taxon>Fungi</taxon>
        <taxon>Dikarya</taxon>
        <taxon>Basidiomycota</taxon>
        <taxon>Agaricomycotina</taxon>
        <taxon>Agaricomycetes</taxon>
        <taxon>Agaricomycetidae</taxon>
        <taxon>Agaricales</taxon>
        <taxon>Pluteineae</taxon>
        <taxon>Pluteaceae</taxon>
        <taxon>Pluteus</taxon>
    </lineage>
</organism>
<protein>
    <submittedName>
        <fullName evidence="1">Uncharacterized protein</fullName>
    </submittedName>
</protein>